<gene>
    <name evidence="9" type="ORF">IV417_07300</name>
</gene>
<dbReference type="Gene3D" id="3.90.550.10">
    <property type="entry name" value="Spore Coat Polysaccharide Biosynthesis Protein SpsA, Chain A"/>
    <property type="match status" value="1"/>
</dbReference>
<evidence type="ECO:0000256" key="4">
    <source>
        <dbReference type="ARBA" id="ARBA00022692"/>
    </source>
</evidence>
<dbReference type="PANTHER" id="PTHR48090:SF1">
    <property type="entry name" value="PROPHAGE BACTOPRENOL GLUCOSYL TRANSFERASE HOMOLOG"/>
    <property type="match status" value="1"/>
</dbReference>
<keyword evidence="5 7" id="KW-1133">Transmembrane helix</keyword>
<dbReference type="RefSeq" id="WP_327793361.1">
    <property type="nucleotide sequence ID" value="NZ_JADQAZ010000001.1"/>
</dbReference>
<keyword evidence="3" id="KW-0808">Transferase</keyword>
<sequence>MSFSPIKIDEAAPAPVSRPAPSMAIVVPCHNEQEVLPQLFRRLEKLEADLLEREAIGGPMALILVDDGSTDRTWEAIEAANTSLLVTGIRLSRNHGHQHALFAGLMKADADVVVSMDADLQDDPDAVIGMLEAYDNGAEVVYGVRGSRRKDTWFKRWSAQKYYALLSTMGVDLIPDHADFRLMSRKALDALSEFGETNLFLRGLVRQVGFTSATVTYDRAERAAGESKYPLHKMIALALEGITSFSVRPLRLITLLGFAIASLAFLFTFYSIFAWMFGKTVPGWTSTVVPIYMLGGVHLVALGVIGEYVGKIYQETKGRPRFIIDRTVTGGAVEAPISMASAKASMGSR</sequence>
<dbReference type="InterPro" id="IPR001173">
    <property type="entry name" value="Glyco_trans_2-like"/>
</dbReference>
<organism evidence="9 10">
    <name type="scientific">Harenicola maris</name>
    <dbReference type="NCBI Taxonomy" id="2841044"/>
    <lineage>
        <taxon>Bacteria</taxon>
        <taxon>Pseudomonadati</taxon>
        <taxon>Pseudomonadota</taxon>
        <taxon>Alphaproteobacteria</taxon>
        <taxon>Rhodobacterales</taxon>
        <taxon>Paracoccaceae</taxon>
        <taxon>Harenicola</taxon>
    </lineage>
</organism>
<evidence type="ECO:0000256" key="1">
    <source>
        <dbReference type="ARBA" id="ARBA00004141"/>
    </source>
</evidence>
<dbReference type="EMBL" id="JADQAZ010000001">
    <property type="protein sequence ID" value="MBT0957185.1"/>
    <property type="molecule type" value="Genomic_DNA"/>
</dbReference>
<evidence type="ECO:0000259" key="8">
    <source>
        <dbReference type="Pfam" id="PF00535"/>
    </source>
</evidence>
<keyword evidence="10" id="KW-1185">Reference proteome</keyword>
<dbReference type="CDD" id="cd04187">
    <property type="entry name" value="DPM1_like_bac"/>
    <property type="match status" value="1"/>
</dbReference>
<dbReference type="PANTHER" id="PTHR48090">
    <property type="entry name" value="UNDECAPRENYL-PHOSPHATE 4-DEOXY-4-FORMAMIDO-L-ARABINOSE TRANSFERASE-RELATED"/>
    <property type="match status" value="1"/>
</dbReference>
<comment type="subcellular location">
    <subcellularLocation>
        <location evidence="1">Membrane</location>
        <topology evidence="1">Multi-pass membrane protein</topology>
    </subcellularLocation>
</comment>
<proteinExistence type="predicted"/>
<dbReference type="AlphaFoldDB" id="A0AAP2CP63"/>
<evidence type="ECO:0000256" key="7">
    <source>
        <dbReference type="SAM" id="Phobius"/>
    </source>
</evidence>
<keyword evidence="4 7" id="KW-0812">Transmembrane</keyword>
<dbReference type="InterPro" id="IPR029044">
    <property type="entry name" value="Nucleotide-diphossugar_trans"/>
</dbReference>
<evidence type="ECO:0000313" key="9">
    <source>
        <dbReference type="EMBL" id="MBT0957185.1"/>
    </source>
</evidence>
<feature type="domain" description="Glycosyltransferase 2-like" evidence="8">
    <location>
        <begin position="25"/>
        <end position="190"/>
    </location>
</feature>
<dbReference type="GO" id="GO:0005886">
    <property type="term" value="C:plasma membrane"/>
    <property type="evidence" value="ECO:0007669"/>
    <property type="project" value="TreeGrafter"/>
</dbReference>
<protein>
    <submittedName>
        <fullName evidence="9">Glycosyltransferase family 2 protein</fullName>
    </submittedName>
</protein>
<dbReference type="InterPro" id="IPR050256">
    <property type="entry name" value="Glycosyltransferase_2"/>
</dbReference>
<evidence type="ECO:0000256" key="5">
    <source>
        <dbReference type="ARBA" id="ARBA00022989"/>
    </source>
</evidence>
<comment type="caution">
    <text evidence="9">The sequence shown here is derived from an EMBL/GenBank/DDBJ whole genome shotgun (WGS) entry which is preliminary data.</text>
</comment>
<feature type="transmembrane region" description="Helical" evidence="7">
    <location>
        <begin position="252"/>
        <end position="277"/>
    </location>
</feature>
<feature type="transmembrane region" description="Helical" evidence="7">
    <location>
        <begin position="289"/>
        <end position="309"/>
    </location>
</feature>
<dbReference type="Pfam" id="PF00535">
    <property type="entry name" value="Glycos_transf_2"/>
    <property type="match status" value="1"/>
</dbReference>
<reference evidence="9 10" key="1">
    <citation type="journal article" date="2021" name="Arch. Microbiol.">
        <title>Harenicola maris gen. nov., sp. nov. isolated from the Sea of Japan shallow sediments.</title>
        <authorList>
            <person name="Romanenko L.A."/>
            <person name="Kurilenko V.V."/>
            <person name="Chernysheva N.Y."/>
            <person name="Tekutyeva L.A."/>
            <person name="Velansky P.V."/>
            <person name="Svetashev V.I."/>
            <person name="Isaeva M.P."/>
        </authorList>
    </citation>
    <scope>NUCLEOTIDE SEQUENCE [LARGE SCALE GENOMIC DNA]</scope>
    <source>
        <strain evidence="9 10">KMM 3653</strain>
    </source>
</reference>
<dbReference type="GO" id="GO:0016757">
    <property type="term" value="F:glycosyltransferase activity"/>
    <property type="evidence" value="ECO:0007669"/>
    <property type="project" value="UniProtKB-KW"/>
</dbReference>
<name>A0AAP2CP63_9RHOB</name>
<keyword evidence="2" id="KW-0328">Glycosyltransferase</keyword>
<evidence type="ECO:0000313" key="10">
    <source>
        <dbReference type="Proteomes" id="UP001315686"/>
    </source>
</evidence>
<accession>A0AAP2CP63</accession>
<keyword evidence="6 7" id="KW-0472">Membrane</keyword>
<dbReference type="SUPFAM" id="SSF53448">
    <property type="entry name" value="Nucleotide-diphospho-sugar transferases"/>
    <property type="match status" value="1"/>
</dbReference>
<evidence type="ECO:0000256" key="2">
    <source>
        <dbReference type="ARBA" id="ARBA00022676"/>
    </source>
</evidence>
<dbReference type="Proteomes" id="UP001315686">
    <property type="component" value="Unassembled WGS sequence"/>
</dbReference>
<evidence type="ECO:0000256" key="3">
    <source>
        <dbReference type="ARBA" id="ARBA00022679"/>
    </source>
</evidence>
<evidence type="ECO:0000256" key="6">
    <source>
        <dbReference type="ARBA" id="ARBA00023136"/>
    </source>
</evidence>